<gene>
    <name evidence="1" type="ORF">CLG85_16295</name>
</gene>
<dbReference type="AlphaFoldDB" id="A0A2A3JSG6"/>
<reference evidence="1" key="1">
    <citation type="submission" date="2017-09" db="EMBL/GenBank/DDBJ databases">
        <title>Yangia sp. SAOS 153D whole genome sequencing.</title>
        <authorList>
            <person name="Verma A."/>
            <person name="Krishnamurthi S."/>
        </authorList>
    </citation>
    <scope>NUCLEOTIDE SEQUENCE [LARGE SCALE GENOMIC DNA]</scope>
    <source>
        <strain evidence="1">SAOS 153D</strain>
    </source>
</reference>
<accession>A0A2A3JSG6</accession>
<organism evidence="1">
    <name type="scientific">Alloyangia mangrovi</name>
    <dbReference type="NCBI Taxonomy" id="1779329"/>
    <lineage>
        <taxon>Bacteria</taxon>
        <taxon>Pseudomonadati</taxon>
        <taxon>Pseudomonadota</taxon>
        <taxon>Alphaproteobacteria</taxon>
        <taxon>Rhodobacterales</taxon>
        <taxon>Roseobacteraceae</taxon>
        <taxon>Alloyangia</taxon>
    </lineage>
</organism>
<comment type="caution">
    <text evidence="1">The sequence shown here is derived from an EMBL/GenBank/DDBJ whole genome shotgun (WGS) entry which is preliminary data.</text>
</comment>
<protein>
    <submittedName>
        <fullName evidence="1">Uncharacterized protein</fullName>
    </submittedName>
</protein>
<evidence type="ECO:0000313" key="1">
    <source>
        <dbReference type="EMBL" id="PBD18146.1"/>
    </source>
</evidence>
<proteinExistence type="predicted"/>
<sequence length="60" mass="6275">MRALRRTTAGAMSCIAVVVTHRWHVALAEVIATSAERQGRVAAPSERGATPWAMVGAGTS</sequence>
<dbReference type="EMBL" id="NTHN01000273">
    <property type="protein sequence ID" value="PBD18146.1"/>
    <property type="molecule type" value="Genomic_DNA"/>
</dbReference>
<name>A0A2A3JSG6_9RHOB</name>